<reference evidence="2 3" key="1">
    <citation type="submission" date="2019-07" db="EMBL/GenBank/DDBJ databases">
        <authorList>
            <person name="Jastrzebski P J."/>
            <person name="Paukszto L."/>
            <person name="Jastrzebski P J."/>
        </authorList>
    </citation>
    <scope>NUCLEOTIDE SEQUENCE [LARGE SCALE GENOMIC DNA]</scope>
    <source>
        <strain evidence="2 3">WMS-il1</strain>
    </source>
</reference>
<name>A0A564YIU4_HYMDI</name>
<keyword evidence="1" id="KW-1133">Transmembrane helix</keyword>
<accession>A0A564YIU4</accession>
<keyword evidence="1" id="KW-0812">Transmembrane</keyword>
<dbReference type="EMBL" id="CABIJS010000222">
    <property type="protein sequence ID" value="VUZ46869.1"/>
    <property type="molecule type" value="Genomic_DNA"/>
</dbReference>
<proteinExistence type="predicted"/>
<sequence length="68" mass="7870">MILNMWMLLLYLCPLFVHLILFNILKFPILQPLKMSPKMFMSLFLVLNQANSLIRGTICVHGESCKMG</sequence>
<keyword evidence="1" id="KW-0472">Membrane</keyword>
<dbReference type="AlphaFoldDB" id="A0A564YIU4"/>
<feature type="transmembrane region" description="Helical" evidence="1">
    <location>
        <begin position="6"/>
        <end position="25"/>
    </location>
</feature>
<evidence type="ECO:0000313" key="3">
    <source>
        <dbReference type="Proteomes" id="UP000321570"/>
    </source>
</evidence>
<gene>
    <name evidence="2" type="ORF">WMSIL1_LOCUS6366</name>
</gene>
<protein>
    <submittedName>
        <fullName evidence="2">Uncharacterized protein</fullName>
    </submittedName>
</protein>
<organism evidence="2 3">
    <name type="scientific">Hymenolepis diminuta</name>
    <name type="common">Rat tapeworm</name>
    <dbReference type="NCBI Taxonomy" id="6216"/>
    <lineage>
        <taxon>Eukaryota</taxon>
        <taxon>Metazoa</taxon>
        <taxon>Spiralia</taxon>
        <taxon>Lophotrochozoa</taxon>
        <taxon>Platyhelminthes</taxon>
        <taxon>Cestoda</taxon>
        <taxon>Eucestoda</taxon>
        <taxon>Cyclophyllidea</taxon>
        <taxon>Hymenolepididae</taxon>
        <taxon>Hymenolepis</taxon>
    </lineage>
</organism>
<dbReference type="Proteomes" id="UP000321570">
    <property type="component" value="Unassembled WGS sequence"/>
</dbReference>
<keyword evidence="3" id="KW-1185">Reference proteome</keyword>
<evidence type="ECO:0000313" key="2">
    <source>
        <dbReference type="EMBL" id="VUZ46869.1"/>
    </source>
</evidence>
<evidence type="ECO:0000256" key="1">
    <source>
        <dbReference type="SAM" id="Phobius"/>
    </source>
</evidence>